<comment type="subcellular location">
    <subcellularLocation>
        <location evidence="1">Chromosome</location>
        <location evidence="1">Centromere</location>
    </subcellularLocation>
</comment>
<sequence length="724" mass="82669">MSIYSFPVLKMTGIIQFIRDSKLSISEEDIKNCDPAAVRRFFEAFFEVILDISKDDLTQPALSGLSALQHPNLHESSVPELAFFRTSKKLLEACGVDDFTWRDIQKPTLKRLRYLLSAIINFSKFKEERKVHFDQYLKTTVPSPSHVHRSLTYLDTLQDNLLRTKQQVEDENVALRRQLEELQSKQAAEAPALQVVIDECAAMEVDIGVLNTRQSVLQPEVKALKAQVAQLNDDIVPITFIRMNLNDLLEAIEGDMNKVKVEKENVTQLHQTYEGIVSKAKLAVAHKARVEILLDQRRDQLEVYKQQARTKMQAAEHVKIARWMDEGNHIGVGGVSSGSMSTLSHGRKGLQELLQRNKKWAHDIKKQNPTYFSKLVDQQSPEVLWIGTPTFLLITDLNALSVLEYAVTALKVKHIIVCGHYGCGGVNAAMTQKEFGLVDNWLRSIKDIYSDNANVLGRISDDKKRSDLLTELNVAKAVYNVCHTRIVQTAWQSGQELHIHGWCYRLKDGIIRDLKICISGEDQVEDIYRKMQEKESPELCLARTFASISTGEKGLHELLERNKKWAAKVQKEDPTYFAKLEHQQAPEVLWIGDAYRPDCGCLGGHYGCGGVNAALTQQEFGLVDNWLRNIKDLYITNHQQFERITDEKERQDLMTELNVAKSVYNICHTRIVQNAWLRGQELNVHGWCYRLKDGIIRDLKIRVTGEDQVEAIYRKMLDKEHPEA</sequence>
<dbReference type="PROSITE" id="PS00705">
    <property type="entry name" value="PROK_CO2_ANHYDRASE_2"/>
    <property type="match status" value="1"/>
</dbReference>
<dbReference type="GO" id="GO:0031262">
    <property type="term" value="C:Ndc80 complex"/>
    <property type="evidence" value="ECO:0007669"/>
    <property type="project" value="InterPro"/>
</dbReference>
<evidence type="ECO:0000256" key="16">
    <source>
        <dbReference type="SAM" id="Coils"/>
    </source>
</evidence>
<keyword evidence="19" id="KW-1185">Reference proteome</keyword>
<dbReference type="InterPro" id="IPR015892">
    <property type="entry name" value="Carbonic_anhydrase_CS"/>
</dbReference>
<dbReference type="Proteomes" id="UP000284702">
    <property type="component" value="Unassembled WGS sequence"/>
</dbReference>
<evidence type="ECO:0000256" key="9">
    <source>
        <dbReference type="ARBA" id="ARBA00022833"/>
    </source>
</evidence>
<evidence type="ECO:0000256" key="2">
    <source>
        <dbReference type="ARBA" id="ARBA00005498"/>
    </source>
</evidence>
<dbReference type="InterPro" id="IPR001765">
    <property type="entry name" value="Carbonic_anhydrase"/>
</dbReference>
<feature type="coiled-coil region" evidence="16">
    <location>
        <begin position="154"/>
        <end position="185"/>
    </location>
</feature>
<dbReference type="Pfam" id="PF00484">
    <property type="entry name" value="Pro_CA"/>
    <property type="match status" value="2"/>
</dbReference>
<evidence type="ECO:0000313" key="19">
    <source>
        <dbReference type="Proteomes" id="UP000284702"/>
    </source>
</evidence>
<proteinExistence type="inferred from homology"/>
<dbReference type="Pfam" id="PF03800">
    <property type="entry name" value="Nuf2"/>
    <property type="match status" value="1"/>
</dbReference>
<keyword evidence="8" id="KW-0498">Mitosis</keyword>
<keyword evidence="13" id="KW-0137">Centromere</keyword>
<dbReference type="GO" id="GO:0015976">
    <property type="term" value="P:carbon utilization"/>
    <property type="evidence" value="ECO:0007669"/>
    <property type="project" value="InterPro"/>
</dbReference>
<keyword evidence="9 15" id="KW-0862">Zinc</keyword>
<dbReference type="VEuPathDB" id="FungiDB:H257_16364"/>
<evidence type="ECO:0000256" key="14">
    <source>
        <dbReference type="ARBA" id="ARBA00048348"/>
    </source>
</evidence>
<evidence type="ECO:0000256" key="5">
    <source>
        <dbReference type="ARBA" id="ARBA00022454"/>
    </source>
</evidence>
<comment type="similarity">
    <text evidence="3">Belongs to the beta-class carbonic anhydrase family.</text>
</comment>
<dbReference type="PANTHER" id="PTHR11002">
    <property type="entry name" value="CARBONIC ANHYDRASE"/>
    <property type="match status" value="1"/>
</dbReference>
<gene>
    <name evidence="18" type="ORF">B5M09_007740</name>
</gene>
<dbReference type="GO" id="GO:0004089">
    <property type="term" value="F:carbonate dehydratase activity"/>
    <property type="evidence" value="ECO:0007669"/>
    <property type="project" value="UniProtKB-EC"/>
</dbReference>
<dbReference type="GO" id="GO:0051301">
    <property type="term" value="P:cell division"/>
    <property type="evidence" value="ECO:0007669"/>
    <property type="project" value="UniProtKB-KW"/>
</dbReference>
<evidence type="ECO:0000256" key="6">
    <source>
        <dbReference type="ARBA" id="ARBA00022618"/>
    </source>
</evidence>
<dbReference type="InterPro" id="IPR038275">
    <property type="entry name" value="Nuf2_N_sf"/>
</dbReference>
<dbReference type="PANTHER" id="PTHR11002:SF76">
    <property type="entry name" value="CARBONIC ANHYDRASE"/>
    <property type="match status" value="1"/>
</dbReference>
<dbReference type="Gene3D" id="3.40.1050.10">
    <property type="entry name" value="Carbonic anhydrase"/>
    <property type="match status" value="4"/>
</dbReference>
<dbReference type="VEuPathDB" id="FungiDB:H257_17461"/>
<feature type="binding site" evidence="15">
    <location>
        <position position="420"/>
    </location>
    <ligand>
        <name>Zn(2+)</name>
        <dbReference type="ChEBI" id="CHEBI:29105"/>
    </ligand>
</feature>
<evidence type="ECO:0000256" key="8">
    <source>
        <dbReference type="ARBA" id="ARBA00022776"/>
    </source>
</evidence>
<evidence type="ECO:0000256" key="11">
    <source>
        <dbReference type="ARBA" id="ARBA00023239"/>
    </source>
</evidence>
<evidence type="ECO:0000256" key="7">
    <source>
        <dbReference type="ARBA" id="ARBA00022723"/>
    </source>
</evidence>
<protein>
    <recommendedName>
        <fullName evidence="4">carbonic anhydrase</fullName>
        <ecNumber evidence="4">4.2.1.1</ecNumber>
    </recommendedName>
</protein>
<organism evidence="18 19">
    <name type="scientific">Aphanomyces astaci</name>
    <name type="common">Crayfish plague agent</name>
    <dbReference type="NCBI Taxonomy" id="112090"/>
    <lineage>
        <taxon>Eukaryota</taxon>
        <taxon>Sar</taxon>
        <taxon>Stramenopiles</taxon>
        <taxon>Oomycota</taxon>
        <taxon>Saprolegniomycetes</taxon>
        <taxon>Saprolegniales</taxon>
        <taxon>Verrucalvaceae</taxon>
        <taxon>Aphanomyces</taxon>
    </lineage>
</organism>
<feature type="domain" description="Kinetochore protein Nuf2 N-terminal" evidence="17">
    <location>
        <begin position="4"/>
        <end position="138"/>
    </location>
</feature>
<evidence type="ECO:0000256" key="3">
    <source>
        <dbReference type="ARBA" id="ARBA00006217"/>
    </source>
</evidence>
<dbReference type="InterPro" id="IPR036874">
    <property type="entry name" value="Carbonic_anhydrase_sf"/>
</dbReference>
<evidence type="ECO:0000256" key="13">
    <source>
        <dbReference type="ARBA" id="ARBA00023328"/>
    </source>
</evidence>
<dbReference type="GO" id="GO:0008270">
    <property type="term" value="F:zinc ion binding"/>
    <property type="evidence" value="ECO:0007669"/>
    <property type="project" value="InterPro"/>
</dbReference>
<feature type="coiled-coil region" evidence="16">
    <location>
        <begin position="242"/>
        <end position="269"/>
    </location>
</feature>
<dbReference type="SMART" id="SM00947">
    <property type="entry name" value="Pro_CA"/>
    <property type="match status" value="2"/>
</dbReference>
<accession>A0A425DPB2</accession>
<keyword evidence="7 15" id="KW-0479">Metal-binding</keyword>
<dbReference type="VEuPathDB" id="FungiDB:H257_17460"/>
<dbReference type="SUPFAM" id="SSF53056">
    <property type="entry name" value="beta-carbonic anhydrase, cab"/>
    <property type="match status" value="2"/>
</dbReference>
<dbReference type="Gene3D" id="1.10.418.60">
    <property type="entry name" value="Ncd80 complex, Nuf2 subunit"/>
    <property type="match status" value="1"/>
</dbReference>
<evidence type="ECO:0000256" key="1">
    <source>
        <dbReference type="ARBA" id="ARBA00004584"/>
    </source>
</evidence>
<keyword evidence="6" id="KW-0132">Cell division</keyword>
<comment type="similarity">
    <text evidence="2">Belongs to the NUF2 family.</text>
</comment>
<dbReference type="SUPFAM" id="SSF58100">
    <property type="entry name" value="Bacterial hemolysins"/>
    <property type="match status" value="1"/>
</dbReference>
<evidence type="ECO:0000256" key="15">
    <source>
        <dbReference type="PIRSR" id="PIRSR601765-1"/>
    </source>
</evidence>
<keyword evidence="5" id="KW-0158">Chromosome</keyword>
<keyword evidence="11" id="KW-0456">Lyase</keyword>
<comment type="caution">
    <text evidence="18">The sequence shown here is derived from an EMBL/GenBank/DDBJ whole genome shotgun (WGS) entry which is preliminary data.</text>
</comment>
<dbReference type="EMBL" id="MZMZ02000197">
    <property type="protein sequence ID" value="RQM31172.1"/>
    <property type="molecule type" value="Genomic_DNA"/>
</dbReference>
<evidence type="ECO:0000256" key="12">
    <source>
        <dbReference type="ARBA" id="ARBA00023306"/>
    </source>
</evidence>
<evidence type="ECO:0000259" key="17">
    <source>
        <dbReference type="Pfam" id="PF03800"/>
    </source>
</evidence>
<dbReference type="CDD" id="cd00883">
    <property type="entry name" value="beta_CA_cladeA"/>
    <property type="match status" value="1"/>
</dbReference>
<evidence type="ECO:0000256" key="4">
    <source>
        <dbReference type="ARBA" id="ARBA00012925"/>
    </source>
</evidence>
<dbReference type="InterPro" id="IPR005549">
    <property type="entry name" value="Kinetochore_Nuf2_N"/>
</dbReference>
<comment type="cofactor">
    <cofactor evidence="15">
        <name>Zn(2+)</name>
        <dbReference type="ChEBI" id="CHEBI:29105"/>
    </cofactor>
    <text evidence="15">Binds 1 zinc ion per subunit.</text>
</comment>
<dbReference type="EC" id="4.2.1.1" evidence="4"/>
<keyword evidence="10 16" id="KW-0175">Coiled coil</keyword>
<evidence type="ECO:0000313" key="18">
    <source>
        <dbReference type="EMBL" id="RQM31172.1"/>
    </source>
</evidence>
<keyword evidence="12" id="KW-0131">Cell cycle</keyword>
<comment type="catalytic activity">
    <reaction evidence="14">
        <text>hydrogencarbonate + H(+) = CO2 + H2O</text>
        <dbReference type="Rhea" id="RHEA:10748"/>
        <dbReference type="ChEBI" id="CHEBI:15377"/>
        <dbReference type="ChEBI" id="CHEBI:15378"/>
        <dbReference type="ChEBI" id="CHEBI:16526"/>
        <dbReference type="ChEBI" id="CHEBI:17544"/>
        <dbReference type="EC" id="4.2.1.1"/>
    </reaction>
</comment>
<evidence type="ECO:0000256" key="10">
    <source>
        <dbReference type="ARBA" id="ARBA00023054"/>
    </source>
</evidence>
<feature type="binding site" evidence="15">
    <location>
        <position position="423"/>
    </location>
    <ligand>
        <name>Zn(2+)</name>
        <dbReference type="ChEBI" id="CHEBI:29105"/>
    </ligand>
</feature>
<reference evidence="18" key="1">
    <citation type="submission" date="2018-07" db="EMBL/GenBank/DDBJ databases">
        <title>Annotation of Aphanomyces astaci genome assembly.</title>
        <authorList>
            <person name="Studholme D.J."/>
        </authorList>
    </citation>
    <scope>NUCLEOTIDE SEQUENCE [LARGE SCALE GENOMIC DNA]</scope>
    <source>
        <strain evidence="18">Pc</strain>
    </source>
</reference>
<name>A0A425DPB2_APHAT</name>
<dbReference type="AlphaFoldDB" id="A0A425DPB2"/>